<keyword evidence="2" id="KW-0732">Signal</keyword>
<evidence type="ECO:0000313" key="3">
    <source>
        <dbReference type="EMBL" id="KAF2179941.1"/>
    </source>
</evidence>
<feature type="chain" id="PRO_5025579395" description="Transcription factor domain-containing protein" evidence="2">
    <location>
        <begin position="18"/>
        <end position="276"/>
    </location>
</feature>
<organism evidence="3 4">
    <name type="scientific">Zopfia rhizophila CBS 207.26</name>
    <dbReference type="NCBI Taxonomy" id="1314779"/>
    <lineage>
        <taxon>Eukaryota</taxon>
        <taxon>Fungi</taxon>
        <taxon>Dikarya</taxon>
        <taxon>Ascomycota</taxon>
        <taxon>Pezizomycotina</taxon>
        <taxon>Dothideomycetes</taxon>
        <taxon>Dothideomycetes incertae sedis</taxon>
        <taxon>Zopfiaceae</taxon>
        <taxon>Zopfia</taxon>
    </lineage>
</organism>
<dbReference type="AlphaFoldDB" id="A0A6A6DKE4"/>
<dbReference type="OrthoDB" id="3792217at2759"/>
<evidence type="ECO:0000256" key="2">
    <source>
        <dbReference type="SAM" id="SignalP"/>
    </source>
</evidence>
<accession>A0A6A6DKE4</accession>
<feature type="compositionally biased region" description="Polar residues" evidence="1">
    <location>
        <begin position="76"/>
        <end position="91"/>
    </location>
</feature>
<evidence type="ECO:0008006" key="5">
    <source>
        <dbReference type="Google" id="ProtNLM"/>
    </source>
</evidence>
<evidence type="ECO:0000313" key="4">
    <source>
        <dbReference type="Proteomes" id="UP000800200"/>
    </source>
</evidence>
<dbReference type="EMBL" id="ML994661">
    <property type="protein sequence ID" value="KAF2179941.1"/>
    <property type="molecule type" value="Genomic_DNA"/>
</dbReference>
<dbReference type="Proteomes" id="UP000800200">
    <property type="component" value="Unassembled WGS sequence"/>
</dbReference>
<sequence>FISLGKAFLSALAVAEAEDLEEICSKLLPHKLSFDRPLDSFTPAWEISQATQSEPLSPPDFAEDFRLSEAFFAESSPPSHTTGPAPQPTTAETRDHSEHALKPDVIIEIIKLGDCFLREDAVSFIESFRLGWSQKGLWYRPPLSNPARDGTIAERLFKGFHCAEILEHGSAVDPVRLRIARIFLYHYFEQLCVDSRTNPNMLSLRSRGKDTASVAIDVILKEIYSSQNEQVNPRTWQLRRDSLQWHKKLGKRWSILAAYLGIGILLTCSPSLETQM</sequence>
<feature type="region of interest" description="Disordered" evidence="1">
    <location>
        <begin position="74"/>
        <end position="98"/>
    </location>
</feature>
<proteinExistence type="predicted"/>
<gene>
    <name evidence="3" type="ORF">K469DRAFT_594091</name>
</gene>
<feature type="non-terminal residue" evidence="3">
    <location>
        <position position="1"/>
    </location>
</feature>
<name>A0A6A6DKE4_9PEZI</name>
<reference evidence="3" key="1">
    <citation type="journal article" date="2020" name="Stud. Mycol.">
        <title>101 Dothideomycetes genomes: a test case for predicting lifestyles and emergence of pathogens.</title>
        <authorList>
            <person name="Haridas S."/>
            <person name="Albert R."/>
            <person name="Binder M."/>
            <person name="Bloem J."/>
            <person name="Labutti K."/>
            <person name="Salamov A."/>
            <person name="Andreopoulos B."/>
            <person name="Baker S."/>
            <person name="Barry K."/>
            <person name="Bills G."/>
            <person name="Bluhm B."/>
            <person name="Cannon C."/>
            <person name="Castanera R."/>
            <person name="Culley D."/>
            <person name="Daum C."/>
            <person name="Ezra D."/>
            <person name="Gonzalez J."/>
            <person name="Henrissat B."/>
            <person name="Kuo A."/>
            <person name="Liang C."/>
            <person name="Lipzen A."/>
            <person name="Lutzoni F."/>
            <person name="Magnuson J."/>
            <person name="Mondo S."/>
            <person name="Nolan M."/>
            <person name="Ohm R."/>
            <person name="Pangilinan J."/>
            <person name="Park H.-J."/>
            <person name="Ramirez L."/>
            <person name="Alfaro M."/>
            <person name="Sun H."/>
            <person name="Tritt A."/>
            <person name="Yoshinaga Y."/>
            <person name="Zwiers L.-H."/>
            <person name="Turgeon B."/>
            <person name="Goodwin S."/>
            <person name="Spatafora J."/>
            <person name="Crous P."/>
            <person name="Grigoriev I."/>
        </authorList>
    </citation>
    <scope>NUCLEOTIDE SEQUENCE</scope>
    <source>
        <strain evidence="3">CBS 207.26</strain>
    </source>
</reference>
<feature type="signal peptide" evidence="2">
    <location>
        <begin position="1"/>
        <end position="17"/>
    </location>
</feature>
<protein>
    <recommendedName>
        <fullName evidence="5">Transcription factor domain-containing protein</fullName>
    </recommendedName>
</protein>
<keyword evidence="4" id="KW-1185">Reference proteome</keyword>
<evidence type="ECO:0000256" key="1">
    <source>
        <dbReference type="SAM" id="MobiDB-lite"/>
    </source>
</evidence>